<dbReference type="AlphaFoldDB" id="A0A9P9BRX5"/>
<sequence>MLGWAIKRSFQGATGTADAPPAEDTTQLEGPDTPAPVFAARAIKNAIFGASADEPADRETMASTAAQKTSTKPASNAEPKNEDTAASEFRSPTKLNSILLTPGTGTARRKRVSFGGDVKASTSAEPSPFEIKAGRRRNTALQQALENSRKNKKLAEQPPPETVADPSEELGADWEEEDFCNHDVTVDLNEPHSGSGKYWKSEFDRYHEDAKAEMTALVKYKHLAKSYAKQKDTESVQLARQLREEQEKVAALEKLLGTMSDPSADKSTRSDKERDQTALVKELSKQTSLVMEYRDRIRDLESTLKEKAGETDSGRRAAQTSPRDEKTLLEVNRELRRVKSELKQMDGLRAENERLKAALIAAKDQATRNSEAASSDGASDRAQARELGTQVRELKEELRKERSELRKVKREFETLKKDAKMRTVEAMQVLQEKNDKIAQLENEIRAAKKERESGRQQRDLDRALAEHQRITRDLESDMTARRRVTREKETAATRRPHRSLSAEDFTLDFTSQVGNLHNIRSQVKHDEQEHRTVKEDLATHRPTTNARGLGEKEVFEADDWTTSRPAQTRHDGRIRAVRSAQVLADLPNDAGSKGRTSIAHDAISDKYGQSSHYRPPAAADDNVFHRRGTYESLRAPKPDESSTRRHLAACDDEQGIDLLQNRFASLGNGISGEKPPIGNTSRCSLPPDRLAAARARLEQKKLDRMRPAAHRLQEVGKENYEP</sequence>
<feature type="region of interest" description="Disordered" evidence="1">
    <location>
        <begin position="254"/>
        <end position="283"/>
    </location>
</feature>
<dbReference type="Proteomes" id="UP000756346">
    <property type="component" value="Unassembled WGS sequence"/>
</dbReference>
<dbReference type="Pfam" id="PF11500">
    <property type="entry name" value="Cut12"/>
    <property type="match status" value="1"/>
</dbReference>
<feature type="compositionally biased region" description="Polar residues" evidence="1">
    <location>
        <begin position="367"/>
        <end position="377"/>
    </location>
</feature>
<feature type="domain" description="Spindle pole body-associated protein cut12" evidence="2">
    <location>
        <begin position="135"/>
        <end position="271"/>
    </location>
</feature>
<feature type="region of interest" description="Disordered" evidence="1">
    <location>
        <begin position="301"/>
        <end position="329"/>
    </location>
</feature>
<feature type="compositionally biased region" description="Basic and acidic residues" evidence="1">
    <location>
        <begin position="263"/>
        <end position="276"/>
    </location>
</feature>
<comment type="caution">
    <text evidence="3">The sequence shown here is derived from an EMBL/GenBank/DDBJ whole genome shotgun (WGS) entry which is preliminary data.</text>
</comment>
<dbReference type="OrthoDB" id="5383703at2759"/>
<protein>
    <submittedName>
        <fullName evidence="3">Spindle pole body formation-associated protein-domain-containing protein</fullName>
    </submittedName>
</protein>
<evidence type="ECO:0000313" key="3">
    <source>
        <dbReference type="EMBL" id="KAH7033178.1"/>
    </source>
</evidence>
<feature type="region of interest" description="Disordered" evidence="1">
    <location>
        <begin position="701"/>
        <end position="722"/>
    </location>
</feature>
<dbReference type="InterPro" id="IPR021589">
    <property type="entry name" value="Cut12"/>
</dbReference>
<feature type="region of interest" description="Disordered" evidence="1">
    <location>
        <begin position="1"/>
        <end position="37"/>
    </location>
</feature>
<feature type="compositionally biased region" description="Polar residues" evidence="1">
    <location>
        <begin position="61"/>
        <end position="74"/>
    </location>
</feature>
<dbReference type="EMBL" id="JAGTJQ010000004">
    <property type="protein sequence ID" value="KAH7033178.1"/>
    <property type="molecule type" value="Genomic_DNA"/>
</dbReference>
<reference evidence="3" key="1">
    <citation type="journal article" date="2021" name="Nat. Commun.">
        <title>Genetic determinants of endophytism in the Arabidopsis root mycobiome.</title>
        <authorList>
            <person name="Mesny F."/>
            <person name="Miyauchi S."/>
            <person name="Thiergart T."/>
            <person name="Pickel B."/>
            <person name="Atanasova L."/>
            <person name="Karlsson M."/>
            <person name="Huettel B."/>
            <person name="Barry K.W."/>
            <person name="Haridas S."/>
            <person name="Chen C."/>
            <person name="Bauer D."/>
            <person name="Andreopoulos W."/>
            <person name="Pangilinan J."/>
            <person name="LaButti K."/>
            <person name="Riley R."/>
            <person name="Lipzen A."/>
            <person name="Clum A."/>
            <person name="Drula E."/>
            <person name="Henrissat B."/>
            <person name="Kohler A."/>
            <person name="Grigoriev I.V."/>
            <person name="Martin F.M."/>
            <person name="Hacquard S."/>
        </authorList>
    </citation>
    <scope>NUCLEOTIDE SEQUENCE</scope>
    <source>
        <strain evidence="3">MPI-CAGE-CH-0230</strain>
    </source>
</reference>
<feature type="compositionally biased region" description="Basic and acidic residues" evidence="1">
    <location>
        <begin position="301"/>
        <end position="315"/>
    </location>
</feature>
<keyword evidence="4" id="KW-1185">Reference proteome</keyword>
<dbReference type="RefSeq" id="XP_046014010.1">
    <property type="nucleotide sequence ID" value="XM_046153613.1"/>
</dbReference>
<feature type="region of interest" description="Disordered" evidence="1">
    <location>
        <begin position="50"/>
        <end position="168"/>
    </location>
</feature>
<gene>
    <name evidence="3" type="ORF">B0I36DRAFT_320920</name>
</gene>
<evidence type="ECO:0000313" key="4">
    <source>
        <dbReference type="Proteomes" id="UP000756346"/>
    </source>
</evidence>
<accession>A0A9P9BRX5</accession>
<evidence type="ECO:0000256" key="1">
    <source>
        <dbReference type="SAM" id="MobiDB-lite"/>
    </source>
</evidence>
<organism evidence="3 4">
    <name type="scientific">Microdochium trichocladiopsis</name>
    <dbReference type="NCBI Taxonomy" id="1682393"/>
    <lineage>
        <taxon>Eukaryota</taxon>
        <taxon>Fungi</taxon>
        <taxon>Dikarya</taxon>
        <taxon>Ascomycota</taxon>
        <taxon>Pezizomycotina</taxon>
        <taxon>Sordariomycetes</taxon>
        <taxon>Xylariomycetidae</taxon>
        <taxon>Xylariales</taxon>
        <taxon>Microdochiaceae</taxon>
        <taxon>Microdochium</taxon>
    </lineage>
</organism>
<feature type="region of interest" description="Disordered" evidence="1">
    <location>
        <begin position="363"/>
        <end position="384"/>
    </location>
</feature>
<dbReference type="GeneID" id="70183159"/>
<evidence type="ECO:0000259" key="2">
    <source>
        <dbReference type="Pfam" id="PF11500"/>
    </source>
</evidence>
<proteinExistence type="predicted"/>
<name>A0A9P9BRX5_9PEZI</name>